<organism evidence="1 2">
    <name type="scientific">Fraxinus pennsylvanica</name>
    <dbReference type="NCBI Taxonomy" id="56036"/>
    <lineage>
        <taxon>Eukaryota</taxon>
        <taxon>Viridiplantae</taxon>
        <taxon>Streptophyta</taxon>
        <taxon>Embryophyta</taxon>
        <taxon>Tracheophyta</taxon>
        <taxon>Spermatophyta</taxon>
        <taxon>Magnoliopsida</taxon>
        <taxon>eudicotyledons</taxon>
        <taxon>Gunneridae</taxon>
        <taxon>Pentapetalae</taxon>
        <taxon>asterids</taxon>
        <taxon>lamiids</taxon>
        <taxon>Lamiales</taxon>
        <taxon>Oleaceae</taxon>
        <taxon>Oleeae</taxon>
        <taxon>Fraxinus</taxon>
    </lineage>
</organism>
<protein>
    <submittedName>
        <fullName evidence="1">Uncharacterized protein</fullName>
    </submittedName>
</protein>
<name>A0AAD1Z7Y9_9LAMI</name>
<dbReference type="AlphaFoldDB" id="A0AAD1Z7Y9"/>
<evidence type="ECO:0000313" key="2">
    <source>
        <dbReference type="Proteomes" id="UP000834106"/>
    </source>
</evidence>
<accession>A0AAD1Z7Y9</accession>
<proteinExistence type="predicted"/>
<dbReference type="EMBL" id="OU503042">
    <property type="protein sequence ID" value="CAI9764618.1"/>
    <property type="molecule type" value="Genomic_DNA"/>
</dbReference>
<dbReference type="Proteomes" id="UP000834106">
    <property type="component" value="Chromosome 7"/>
</dbReference>
<evidence type="ECO:0000313" key="1">
    <source>
        <dbReference type="EMBL" id="CAI9764618.1"/>
    </source>
</evidence>
<sequence length="255" mass="28306">MGRPFRAVHVKGDLLDEGRTCVLTVVLCEVRNIYYNCLDACAIVSIRSTFTVPELLFDHVEAVKLQGTLQEILKKTSRAAGGSSRGVQRVRELKVDKSKSIHKVLSVSTSYAAGGVDEIRKDNSEDRELPAKTFMEVESSSLRTHRSDAGTVLGTVKVSYEILATSFTYSMRLVDAAAPLLPPLCPLSEWRGACRRWLTAQRRHCNEQRWLRRWVKSKHKNGKQELTASVQELAARAANLTKAEAAKNIAPPDSA</sequence>
<reference evidence="1" key="1">
    <citation type="submission" date="2023-05" db="EMBL/GenBank/DDBJ databases">
        <authorList>
            <person name="Huff M."/>
        </authorList>
    </citation>
    <scope>NUCLEOTIDE SEQUENCE</scope>
</reference>
<keyword evidence="2" id="KW-1185">Reference proteome</keyword>
<gene>
    <name evidence="1" type="ORF">FPE_LOCUS12048</name>
</gene>